<dbReference type="Proteomes" id="UP000317982">
    <property type="component" value="Unassembled WGS sequence"/>
</dbReference>
<dbReference type="OrthoDB" id="9811945at2"/>
<keyword evidence="3" id="KW-1185">Reference proteome</keyword>
<dbReference type="GO" id="GO:0016787">
    <property type="term" value="F:hydrolase activity"/>
    <property type="evidence" value="ECO:0007669"/>
    <property type="project" value="UniProtKB-KW"/>
</dbReference>
<name>A0A545AUA4_9ACTN</name>
<dbReference type="InterPro" id="IPR013783">
    <property type="entry name" value="Ig-like_fold"/>
</dbReference>
<dbReference type="Gene3D" id="2.60.40.10">
    <property type="entry name" value="Immunoglobulins"/>
    <property type="match status" value="1"/>
</dbReference>
<keyword evidence="2" id="KW-0378">Hydrolase</keyword>
<comment type="caution">
    <text evidence="2">The sequence shown here is derived from an EMBL/GenBank/DDBJ whole genome shotgun (WGS) entry which is preliminary data.</text>
</comment>
<dbReference type="CDD" id="cd07184">
    <property type="entry name" value="E_set_Isoamylase_like_N"/>
    <property type="match status" value="1"/>
</dbReference>
<gene>
    <name evidence="2" type="ORF">FL583_10315</name>
</gene>
<dbReference type="InterPro" id="IPR032640">
    <property type="entry name" value="AMPK1_CBM"/>
</dbReference>
<organism evidence="2 3">
    <name type="scientific">Cryptosporangium phraense</name>
    <dbReference type="NCBI Taxonomy" id="2593070"/>
    <lineage>
        <taxon>Bacteria</taxon>
        <taxon>Bacillati</taxon>
        <taxon>Actinomycetota</taxon>
        <taxon>Actinomycetes</taxon>
        <taxon>Cryptosporangiales</taxon>
        <taxon>Cryptosporangiaceae</taxon>
        <taxon>Cryptosporangium</taxon>
    </lineage>
</organism>
<dbReference type="InParanoid" id="A0A545AUA4"/>
<dbReference type="InterPro" id="IPR014756">
    <property type="entry name" value="Ig_E-set"/>
</dbReference>
<dbReference type="GO" id="GO:0005975">
    <property type="term" value="P:carbohydrate metabolic process"/>
    <property type="evidence" value="ECO:0007669"/>
    <property type="project" value="UniProtKB-ARBA"/>
</dbReference>
<reference evidence="2 3" key="1">
    <citation type="submission" date="2019-07" db="EMBL/GenBank/DDBJ databases">
        <title>Cryptosporangium phraense sp. nov., isolated from plant litter.</title>
        <authorList>
            <person name="Suriyachadkun C."/>
        </authorList>
    </citation>
    <scope>NUCLEOTIDE SEQUENCE [LARGE SCALE GENOMIC DNA]</scope>
    <source>
        <strain evidence="2 3">A-T 5661</strain>
    </source>
</reference>
<evidence type="ECO:0000313" key="3">
    <source>
        <dbReference type="Proteomes" id="UP000317982"/>
    </source>
</evidence>
<dbReference type="Pfam" id="PF16561">
    <property type="entry name" value="AMPK1_CBM"/>
    <property type="match status" value="1"/>
</dbReference>
<dbReference type="RefSeq" id="WP_142704353.1">
    <property type="nucleotide sequence ID" value="NZ_VIRS01000006.1"/>
</dbReference>
<dbReference type="SUPFAM" id="SSF81296">
    <property type="entry name" value="E set domains"/>
    <property type="match status" value="1"/>
</dbReference>
<proteinExistence type="predicted"/>
<protein>
    <submittedName>
        <fullName evidence="2">Glycoside hydrolase family 13</fullName>
    </submittedName>
</protein>
<accession>A0A545AUA4</accession>
<dbReference type="AlphaFoldDB" id="A0A545AUA4"/>
<evidence type="ECO:0000313" key="2">
    <source>
        <dbReference type="EMBL" id="TQS44904.1"/>
    </source>
</evidence>
<feature type="domain" description="AMP-activated protein kinase glycogen-binding" evidence="1">
    <location>
        <begin position="25"/>
        <end position="88"/>
    </location>
</feature>
<dbReference type="EMBL" id="VIRS01000006">
    <property type="protein sequence ID" value="TQS44904.1"/>
    <property type="molecule type" value="Genomic_DNA"/>
</dbReference>
<evidence type="ECO:0000259" key="1">
    <source>
        <dbReference type="Pfam" id="PF16561"/>
    </source>
</evidence>
<sequence>MLKRTPVNGTKTKVTFSLPIDDSTPSVSVVGDFNGWQPGKHELTPRRNGVRSVTLTLPSGEHRFRYLGTGGVWLDDAEADRIDAQGSVLVV</sequence>